<protein>
    <submittedName>
        <fullName evidence="2">Acetyltransferase</fullName>
    </submittedName>
</protein>
<accession>A0A8J3XRJ4</accession>
<name>A0A8J3XRJ4_9ACTN</name>
<keyword evidence="3" id="KW-1185">Reference proteome</keyword>
<dbReference type="Gene3D" id="3.40.630.30">
    <property type="match status" value="1"/>
</dbReference>
<sequence>MTDQLDFSHKPTLHGDLVDLRPVRAGDALILNVELDDPEVAVLTGSVNSRTAPAPAYEADELERIYQAWSTARDRMVWVVLERSTCRIIGEAVLNDLDSANRWCNYRIWLAARGRGYGTEATRLVLDYAFEVVGLNRVELEVFDFNPRARRVYEKAGFRHEGTRRQALLMDGEWVDAHVMSVIAADRKPRRQVP</sequence>
<dbReference type="PANTHER" id="PTHR43610:SF1">
    <property type="entry name" value="N-ACETYLTRANSFERASE DOMAIN-CONTAINING PROTEIN"/>
    <property type="match status" value="1"/>
</dbReference>
<evidence type="ECO:0000313" key="3">
    <source>
        <dbReference type="Proteomes" id="UP000644610"/>
    </source>
</evidence>
<dbReference type="InterPro" id="IPR000182">
    <property type="entry name" value="GNAT_dom"/>
</dbReference>
<dbReference type="AlphaFoldDB" id="A0A8J3XRJ4"/>
<dbReference type="RefSeq" id="WP_203979762.1">
    <property type="nucleotide sequence ID" value="NZ_BAAAKY010000014.1"/>
</dbReference>
<reference evidence="2" key="1">
    <citation type="submission" date="2021-01" db="EMBL/GenBank/DDBJ databases">
        <title>Whole genome shotgun sequence of Planotetraspora silvatica NBRC 100141.</title>
        <authorList>
            <person name="Komaki H."/>
            <person name="Tamura T."/>
        </authorList>
    </citation>
    <scope>NUCLEOTIDE SEQUENCE</scope>
    <source>
        <strain evidence="2">NBRC 100141</strain>
    </source>
</reference>
<comment type="caution">
    <text evidence="2">The sequence shown here is derived from an EMBL/GenBank/DDBJ whole genome shotgun (WGS) entry which is preliminary data.</text>
</comment>
<dbReference type="InterPro" id="IPR016181">
    <property type="entry name" value="Acyl_CoA_acyltransferase"/>
</dbReference>
<dbReference type="PANTHER" id="PTHR43610">
    <property type="entry name" value="BLL6696 PROTEIN"/>
    <property type="match status" value="1"/>
</dbReference>
<evidence type="ECO:0000313" key="2">
    <source>
        <dbReference type="EMBL" id="GII50270.1"/>
    </source>
</evidence>
<evidence type="ECO:0000259" key="1">
    <source>
        <dbReference type="PROSITE" id="PS51186"/>
    </source>
</evidence>
<gene>
    <name evidence="2" type="ORF">Psi02_66940</name>
</gene>
<dbReference type="PROSITE" id="PS51186">
    <property type="entry name" value="GNAT"/>
    <property type="match status" value="1"/>
</dbReference>
<dbReference type="Proteomes" id="UP000644610">
    <property type="component" value="Unassembled WGS sequence"/>
</dbReference>
<dbReference type="SUPFAM" id="SSF55729">
    <property type="entry name" value="Acyl-CoA N-acyltransferases (Nat)"/>
    <property type="match status" value="1"/>
</dbReference>
<dbReference type="EMBL" id="BOOQ01000050">
    <property type="protein sequence ID" value="GII50270.1"/>
    <property type="molecule type" value="Genomic_DNA"/>
</dbReference>
<dbReference type="Pfam" id="PF13302">
    <property type="entry name" value="Acetyltransf_3"/>
    <property type="match status" value="1"/>
</dbReference>
<organism evidence="2 3">
    <name type="scientific">Planotetraspora silvatica</name>
    <dbReference type="NCBI Taxonomy" id="234614"/>
    <lineage>
        <taxon>Bacteria</taxon>
        <taxon>Bacillati</taxon>
        <taxon>Actinomycetota</taxon>
        <taxon>Actinomycetes</taxon>
        <taxon>Streptosporangiales</taxon>
        <taxon>Streptosporangiaceae</taxon>
        <taxon>Planotetraspora</taxon>
    </lineage>
</organism>
<dbReference type="GO" id="GO:0016747">
    <property type="term" value="F:acyltransferase activity, transferring groups other than amino-acyl groups"/>
    <property type="evidence" value="ECO:0007669"/>
    <property type="project" value="InterPro"/>
</dbReference>
<feature type="domain" description="N-acetyltransferase" evidence="1">
    <location>
        <begin position="33"/>
        <end position="181"/>
    </location>
</feature>
<proteinExistence type="predicted"/>